<dbReference type="Pfam" id="PF13676">
    <property type="entry name" value="TIR_2"/>
    <property type="match status" value="1"/>
</dbReference>
<evidence type="ECO:0000256" key="1">
    <source>
        <dbReference type="PROSITE-ProRule" id="PRU00339"/>
    </source>
</evidence>
<evidence type="ECO:0000313" key="3">
    <source>
        <dbReference type="EMBL" id="TXH78961.1"/>
    </source>
</evidence>
<dbReference type="PROSITE" id="PS50104">
    <property type="entry name" value="TIR"/>
    <property type="match status" value="1"/>
</dbReference>
<proteinExistence type="predicted"/>
<accession>A0A5C7S8K3</accession>
<dbReference type="AlphaFoldDB" id="A0A5C7S8K3"/>
<dbReference type="Gene3D" id="1.25.40.10">
    <property type="entry name" value="Tetratricopeptide repeat domain"/>
    <property type="match status" value="2"/>
</dbReference>
<sequence>MDVIYEDWNKKEVMGAARVFVSFSGRDDATRAFVMLLLQRLNEHQRDLAWMYGRIEKDIRAGDSIEEKCKEEIERASLFVAVVTPQAFGSFYTCCEVRYALRLSRKRRLQILPVLREGVSLSSAAPPYDALLALKCLIADGSEAEAVEPVVQEILARLRLHYQPPHEDLRQFPLLRRVFEEIGRTDATGYAVSPVFDMLRRVGLAAGRAYRERKLDEAARQLNALSVQLELFFPNQQFYYPRLAHIILTIERGTEDVSQALVRLSEVKDACSTFDANLPAAMGYLLQEMGRYDEALAAYEEAARLQGPELDPDISYNVIISLINLGREIPSSLVNSLTGSFEEGLVTRGPDEFTRFLFLRLLCEQYMGNIQSCRDLLRIIPPESVVPADLGLKMLELFEQTYEPALFAAFEPYARRASSVAAEPQAFQLRHRLARNYFAQYHWDAGLEELGEMLVDFPTHPVPQVELALFQELSGRGADYKELLRRAVALKLTDVRPTMSESDFDYYIGFAWWLMGDTARAEVKFEESGLLTKDHYARIVRRLGGWVPSRS</sequence>
<reference evidence="3 4" key="1">
    <citation type="submission" date="2018-09" db="EMBL/GenBank/DDBJ databases">
        <title>Metagenome Assembled Genomes from an Advanced Water Purification Facility.</title>
        <authorList>
            <person name="Stamps B.W."/>
            <person name="Spear J.R."/>
        </authorList>
    </citation>
    <scope>NUCLEOTIDE SEQUENCE [LARGE SCALE GENOMIC DNA]</scope>
    <source>
        <strain evidence="3">Bin_27_1</strain>
    </source>
</reference>
<dbReference type="RefSeq" id="WP_276662191.1">
    <property type="nucleotide sequence ID" value="NZ_SSFD01000369.1"/>
</dbReference>
<dbReference type="InterPro" id="IPR011990">
    <property type="entry name" value="TPR-like_helical_dom_sf"/>
</dbReference>
<name>A0A5C7S8K3_THASP</name>
<dbReference type="SUPFAM" id="SSF48452">
    <property type="entry name" value="TPR-like"/>
    <property type="match status" value="1"/>
</dbReference>
<dbReference type="PROSITE" id="PS50005">
    <property type="entry name" value="TPR"/>
    <property type="match status" value="1"/>
</dbReference>
<comment type="caution">
    <text evidence="3">The sequence shown here is derived from an EMBL/GenBank/DDBJ whole genome shotgun (WGS) entry which is preliminary data.</text>
</comment>
<protein>
    <submittedName>
        <fullName evidence="3">TIR domain-containing protein</fullName>
    </submittedName>
</protein>
<dbReference type="Gene3D" id="3.40.50.10140">
    <property type="entry name" value="Toll/interleukin-1 receptor homology (TIR) domain"/>
    <property type="match status" value="1"/>
</dbReference>
<feature type="repeat" description="TPR" evidence="1">
    <location>
        <begin position="276"/>
        <end position="309"/>
    </location>
</feature>
<dbReference type="GO" id="GO:0007165">
    <property type="term" value="P:signal transduction"/>
    <property type="evidence" value="ECO:0007669"/>
    <property type="project" value="InterPro"/>
</dbReference>
<dbReference type="InterPro" id="IPR000157">
    <property type="entry name" value="TIR_dom"/>
</dbReference>
<dbReference type="EMBL" id="SSFD01000369">
    <property type="protein sequence ID" value="TXH78961.1"/>
    <property type="molecule type" value="Genomic_DNA"/>
</dbReference>
<dbReference type="SUPFAM" id="SSF52200">
    <property type="entry name" value="Toll/Interleukin receptor TIR domain"/>
    <property type="match status" value="1"/>
</dbReference>
<feature type="domain" description="TIR" evidence="2">
    <location>
        <begin position="15"/>
        <end position="158"/>
    </location>
</feature>
<evidence type="ECO:0000313" key="4">
    <source>
        <dbReference type="Proteomes" id="UP000321192"/>
    </source>
</evidence>
<evidence type="ECO:0000259" key="2">
    <source>
        <dbReference type="PROSITE" id="PS50104"/>
    </source>
</evidence>
<keyword evidence="1" id="KW-0802">TPR repeat</keyword>
<organism evidence="3 4">
    <name type="scientific">Thauera aminoaromatica</name>
    <dbReference type="NCBI Taxonomy" id="164330"/>
    <lineage>
        <taxon>Bacteria</taxon>
        <taxon>Pseudomonadati</taxon>
        <taxon>Pseudomonadota</taxon>
        <taxon>Betaproteobacteria</taxon>
        <taxon>Rhodocyclales</taxon>
        <taxon>Zoogloeaceae</taxon>
        <taxon>Thauera</taxon>
    </lineage>
</organism>
<dbReference type="InterPro" id="IPR019734">
    <property type="entry name" value="TPR_rpt"/>
</dbReference>
<dbReference type="Proteomes" id="UP000321192">
    <property type="component" value="Unassembled WGS sequence"/>
</dbReference>
<gene>
    <name evidence="3" type="ORF">E6Q80_21545</name>
</gene>
<dbReference type="InterPro" id="IPR035897">
    <property type="entry name" value="Toll_tir_struct_dom_sf"/>
</dbReference>